<evidence type="ECO:0000256" key="1">
    <source>
        <dbReference type="SAM" id="MobiDB-lite"/>
    </source>
</evidence>
<protein>
    <submittedName>
        <fullName evidence="5">Membrane protein ORF102</fullName>
    </submittedName>
</protein>
<name>A0A8E5EVS8_9VIRU</name>
<keyword evidence="2" id="KW-0812">Transmembrane</keyword>
<keyword evidence="2" id="KW-0472">Membrane</keyword>
<keyword evidence="2" id="KW-1133">Transmembrane helix</keyword>
<evidence type="ECO:0000313" key="6">
    <source>
        <dbReference type="Proteomes" id="UP000011239"/>
    </source>
</evidence>
<evidence type="ECO:0000313" key="3">
    <source>
        <dbReference type="EMBL" id="ADA57865.1"/>
    </source>
</evidence>
<feature type="transmembrane region" description="Helical" evidence="2">
    <location>
        <begin position="160"/>
        <end position="179"/>
    </location>
</feature>
<dbReference type="EMBL" id="FJ940765">
    <property type="protein sequence ID" value="ADA57865.1"/>
    <property type="molecule type" value="Genomic_DNA"/>
</dbReference>
<dbReference type="EMBL" id="MW580849">
    <property type="protein sequence ID" value="QRM16397.1"/>
    <property type="molecule type" value="Genomic_DNA"/>
</dbReference>
<reference evidence="3" key="2">
    <citation type="submission" date="2012-05" db="EMBL/GenBank/DDBJ databases">
        <authorList>
            <person name="van Beurden S.J."/>
            <person name="Gatherer D."/>
            <person name="Tuzi K."/>
            <person name="Herzyk P."/>
            <person name="Galbraith J."/>
            <person name="Peeters B.P.H."/>
            <person name="Rottier P.J.M."/>
            <person name="Engelsma M.Y."/>
            <person name="Davison A.J."/>
        </authorList>
    </citation>
    <scope>NUCLEOTIDE SEQUENCE</scope>
    <source>
        <strain evidence="3">500138</strain>
    </source>
</reference>
<accession>A0A8E5EVS8</accession>
<gene>
    <name evidence="5" type="primary">ORF102</name>
    <name evidence="3" type="ORF">AngHV1_ORF102</name>
</gene>
<evidence type="ECO:0000313" key="5">
    <source>
        <dbReference type="EMBL" id="QRM16656.1"/>
    </source>
</evidence>
<reference evidence="5" key="3">
    <citation type="journal article" date="2021" name="Microorganisms">
        <title>Genomes of Anguillid Herpesvirus 1 Strains Reveal Evolutionary Disparities and Low Genetic Diversity in the Genus Cyprinivirus.</title>
        <authorList>
            <person name="Donohoe O."/>
            <person name="Zhang H."/>
            <person name="Delrez N."/>
            <person name="Gao Y."/>
            <person name="Suarez N.M."/>
            <person name="Davison A.J."/>
            <person name="Vanderplasschen A."/>
        </authorList>
    </citation>
    <scope>NUCLEOTIDE SEQUENCE</scope>
    <source>
        <strain evidence="4">500138</strain>
        <strain evidence="5">DK-200249</strain>
    </source>
</reference>
<feature type="region of interest" description="Disordered" evidence="1">
    <location>
        <begin position="97"/>
        <end position="117"/>
    </location>
</feature>
<dbReference type="GeneID" id="8683534"/>
<proteinExistence type="predicted"/>
<dbReference type="EMBL" id="MW580851">
    <property type="protein sequence ID" value="QRM16656.1"/>
    <property type="molecule type" value="Genomic_DNA"/>
</dbReference>
<evidence type="ECO:0000256" key="2">
    <source>
        <dbReference type="SAM" id="Phobius"/>
    </source>
</evidence>
<organism evidence="5">
    <name type="scientific">Anguillid herpesvirus 1</name>
    <dbReference type="NCBI Taxonomy" id="150286"/>
    <lineage>
        <taxon>Viruses</taxon>
        <taxon>Duplodnaviria</taxon>
        <taxon>Heunggongvirae</taxon>
        <taxon>Peploviricota</taxon>
        <taxon>Herviviricetes</taxon>
        <taxon>Herpesvirales</taxon>
        <taxon>Alloherpesviridae</taxon>
        <taxon>Cyvirus</taxon>
        <taxon>Cyvirus anguillidallo1</taxon>
    </lineage>
</organism>
<dbReference type="KEGG" id="vg:8683534"/>
<dbReference type="RefSeq" id="YP_003358241.1">
    <property type="nucleotide sequence ID" value="NC_013668.3"/>
</dbReference>
<feature type="compositionally biased region" description="Acidic residues" evidence="1">
    <location>
        <begin position="97"/>
        <end position="114"/>
    </location>
</feature>
<dbReference type="Proteomes" id="UP000011239">
    <property type="component" value="Segment"/>
</dbReference>
<accession>D2E8F3</accession>
<reference evidence="3 6" key="1">
    <citation type="journal article" date="2010" name="J. Gen. Virol.">
        <title>Complete genome sequence and taxonomic position of anguillid herpesvirus 1.</title>
        <authorList>
            <person name="van Beurden S.J."/>
            <person name="Bossers A."/>
            <person name="Voorbergen-Laarman M.H."/>
            <person name="Haenen O.L."/>
            <person name="Peters S."/>
            <person name="Abma-Henkens M.H."/>
            <person name="Peeters B.P."/>
            <person name="Rottier P.J."/>
            <person name="Engelsma M.Y."/>
        </authorList>
    </citation>
    <scope>NUCLEOTIDE SEQUENCE [LARGE SCALE GENOMIC DNA]</scope>
    <source>
        <strain evidence="3">500138</strain>
        <strain evidence="6">Isolate Anguilla anguilla/Netherlands/500138/1998</strain>
    </source>
</reference>
<keyword evidence="6" id="KW-1185">Reference proteome</keyword>
<evidence type="ECO:0000313" key="4">
    <source>
        <dbReference type="EMBL" id="QRM16397.1"/>
    </source>
</evidence>
<reference evidence="5" key="4">
    <citation type="submission" date="2021-02" db="EMBL/GenBank/DDBJ databases">
        <authorList>
            <person name="Vanderplasschen A.F.C."/>
            <person name="Davison A.J."/>
        </authorList>
    </citation>
    <scope>NUCLEOTIDE SEQUENCE</scope>
    <source>
        <strain evidence="4">500138</strain>
        <strain evidence="5">DK-200249</strain>
    </source>
</reference>
<sequence>MSPSVLWFLFLFATTAAIRAETTNCAALIRNRDGGWVELVTRAVEELKSLNLASQTAQTATEIAAEGLTRALNEGDTAFGRALLTLVLDRTGFCLEEEGGSGEDDEGEDDDEDGVASGNYSAEEESLLAQTTQPTLEEAVLVLKEAVFMLKPVSIIRSTIGEAVGFVVVGVVIIVIWIYRGRFAVSRSQISKIRPNAEHRLNSLCLCDLCLCARFWFLK</sequence>